<dbReference type="GO" id="GO:0043130">
    <property type="term" value="F:ubiquitin binding"/>
    <property type="evidence" value="ECO:0007669"/>
    <property type="project" value="TreeGrafter"/>
</dbReference>
<name>G0R3E4_ICHMU</name>
<comment type="similarity">
    <text evidence="1">Belongs to the NPL4 family.</text>
</comment>
<dbReference type="Pfam" id="PF05020">
    <property type="entry name" value="zf-NPL4"/>
    <property type="match status" value="1"/>
</dbReference>
<sequence>MQNQQQEIVLRIRSSKGYNRVSIKLQDSIGQLKQKIQELTTLAPSDYQLYYDQQYKIILQGTDKTLISQIPMLKKCNHGPQGSCLNCIDTSKKEDEKQERQKWNCQHGPTGKCSHCINSELIQNVKHVSFTYFLEEKKSKCKGQHPLDGICSNCLPPSEQRMTVDTTCKNHEAWPKAMCNKCLPPSCVIARQPYRHVDFAQFMNVKEISNFVQSWTQTSHTQQKMGFLYGYYAEDPNYKGGVRAIIEAIYEPPQVGDISGFKLLYDEYEQYVDQIAEALTLEKIGWAFTTINHDTFLCSHEIRMAAKYQEQYRVLHESGYPFSTFISVVLRTGKDNPSEVRPEVYMVSDQAQIMEKNNIFGESERRKFMQIRDPVNDTDVLPQIIVGGKTVKEFEPDYFIVNVAHGHSNHNKFSIIKHADFPVANRQQQSPMEVKKYLQKFKNQKSFEKYSDFHLLLYLAKLVDLQTALVIAQSVAQETDIPEGCENLINQIIGY</sequence>
<dbReference type="Gene3D" id="3.10.20.90">
    <property type="entry name" value="Phosphatidylinositol 3-kinase Catalytic Subunit, Chain A, domain 1"/>
    <property type="match status" value="1"/>
</dbReference>
<keyword evidence="4" id="KW-1185">Reference proteome</keyword>
<dbReference type="FunCoup" id="G0R3E4">
    <property type="interactions" value="343"/>
</dbReference>
<dbReference type="Pfam" id="PF11543">
    <property type="entry name" value="UN_NPL4"/>
    <property type="match status" value="1"/>
</dbReference>
<dbReference type="GeneID" id="14904086"/>
<dbReference type="SUPFAM" id="SSF54236">
    <property type="entry name" value="Ubiquitin-like"/>
    <property type="match status" value="1"/>
</dbReference>
<evidence type="ECO:0000256" key="1">
    <source>
        <dbReference type="ARBA" id="ARBA00011025"/>
    </source>
</evidence>
<dbReference type="PANTHER" id="PTHR12710:SF0">
    <property type="entry name" value="NUCLEAR PROTEIN LOCALIZATION PROTEIN 4 HOMOLOG"/>
    <property type="match status" value="1"/>
</dbReference>
<dbReference type="InterPro" id="IPR016563">
    <property type="entry name" value="Npl4"/>
</dbReference>
<feature type="domain" description="MPN" evidence="2">
    <location>
        <begin position="201"/>
        <end position="341"/>
    </location>
</feature>
<dbReference type="PROSITE" id="PS50249">
    <property type="entry name" value="MPN"/>
    <property type="match status" value="1"/>
</dbReference>
<accession>G0R3E4</accession>
<dbReference type="InterPro" id="IPR007716">
    <property type="entry name" value="NPL4_Zn-bd_put"/>
</dbReference>
<reference evidence="3 4" key="1">
    <citation type="submission" date="2011-07" db="EMBL/GenBank/DDBJ databases">
        <authorList>
            <person name="Coyne R."/>
            <person name="Brami D."/>
            <person name="Johnson J."/>
            <person name="Hostetler J."/>
            <person name="Hannick L."/>
            <person name="Clark T."/>
            <person name="Cassidy-Hanley D."/>
            <person name="Inman J."/>
        </authorList>
    </citation>
    <scope>NUCLEOTIDE SEQUENCE [LARGE SCALE GENOMIC DNA]</scope>
    <source>
        <strain evidence="3 4">G5</strain>
    </source>
</reference>
<dbReference type="InterPro" id="IPR029071">
    <property type="entry name" value="Ubiquitin-like_domsf"/>
</dbReference>
<dbReference type="Gene3D" id="3.40.140.10">
    <property type="entry name" value="Cytidine Deaminase, domain 2"/>
    <property type="match status" value="1"/>
</dbReference>
<gene>
    <name evidence="3" type="ORF">IMG5_184880</name>
</gene>
<dbReference type="InterPro" id="IPR007717">
    <property type="entry name" value="NPL4_C"/>
</dbReference>
<dbReference type="Proteomes" id="UP000008983">
    <property type="component" value="Unassembled WGS sequence"/>
</dbReference>
<proteinExistence type="inferred from homology"/>
<evidence type="ECO:0000313" key="4">
    <source>
        <dbReference type="Proteomes" id="UP000008983"/>
    </source>
</evidence>
<dbReference type="eggNOG" id="KOG2834">
    <property type="taxonomic scope" value="Eukaryota"/>
</dbReference>
<organism evidence="3 4">
    <name type="scientific">Ichthyophthirius multifiliis</name>
    <name type="common">White spot disease agent</name>
    <name type="synonym">Ich</name>
    <dbReference type="NCBI Taxonomy" id="5932"/>
    <lineage>
        <taxon>Eukaryota</taxon>
        <taxon>Sar</taxon>
        <taxon>Alveolata</taxon>
        <taxon>Ciliophora</taxon>
        <taxon>Intramacronucleata</taxon>
        <taxon>Oligohymenophorea</taxon>
        <taxon>Hymenostomatida</taxon>
        <taxon>Ophryoglenina</taxon>
        <taxon>Ichthyophthirius</taxon>
    </lineage>
</organism>
<dbReference type="CDD" id="cd08061">
    <property type="entry name" value="MPN_NPL4"/>
    <property type="match status" value="1"/>
</dbReference>
<dbReference type="InParanoid" id="G0R3E4"/>
<dbReference type="InterPro" id="IPR037518">
    <property type="entry name" value="MPN"/>
</dbReference>
<dbReference type="Pfam" id="PF05021">
    <property type="entry name" value="NPL4"/>
    <property type="match status" value="1"/>
</dbReference>
<dbReference type="EMBL" id="GL984300">
    <property type="protein sequence ID" value="EGR28019.1"/>
    <property type="molecule type" value="Genomic_DNA"/>
</dbReference>
<dbReference type="GO" id="GO:0005634">
    <property type="term" value="C:nucleus"/>
    <property type="evidence" value="ECO:0007669"/>
    <property type="project" value="TreeGrafter"/>
</dbReference>
<dbReference type="STRING" id="857967.G0R3E4"/>
<dbReference type="RefSeq" id="XP_004027364.1">
    <property type="nucleotide sequence ID" value="XM_004027315.1"/>
</dbReference>
<evidence type="ECO:0000259" key="2">
    <source>
        <dbReference type="PROSITE" id="PS50249"/>
    </source>
</evidence>
<dbReference type="InterPro" id="IPR024682">
    <property type="entry name" value="Npl4_Ub-like_dom"/>
</dbReference>
<evidence type="ECO:0000313" key="3">
    <source>
        <dbReference type="EMBL" id="EGR28019.1"/>
    </source>
</evidence>
<dbReference type="GO" id="GO:0031625">
    <property type="term" value="F:ubiquitin protein ligase binding"/>
    <property type="evidence" value="ECO:0007669"/>
    <property type="project" value="TreeGrafter"/>
</dbReference>
<dbReference type="AlphaFoldDB" id="G0R3E4"/>
<dbReference type="OrthoDB" id="10251089at2759"/>
<dbReference type="GO" id="GO:0006511">
    <property type="term" value="P:ubiquitin-dependent protein catabolic process"/>
    <property type="evidence" value="ECO:0007669"/>
    <property type="project" value="InterPro"/>
</dbReference>
<protein>
    <submittedName>
        <fullName evidence="3">Npl4 family protein, putative</fullName>
    </submittedName>
</protein>
<dbReference type="OMA" id="RVGWIFS"/>
<dbReference type="PANTHER" id="PTHR12710">
    <property type="entry name" value="NUCLEAR PROTEIN LOCALIZATION 4"/>
    <property type="match status" value="1"/>
</dbReference>